<dbReference type="EMBL" id="CATQJL010000223">
    <property type="protein sequence ID" value="CAJ0599906.1"/>
    <property type="molecule type" value="Genomic_DNA"/>
</dbReference>
<name>A0AA36GXE4_CYLNA</name>
<evidence type="ECO:0000313" key="3">
    <source>
        <dbReference type="Proteomes" id="UP001176961"/>
    </source>
</evidence>
<feature type="compositionally biased region" description="Polar residues" evidence="1">
    <location>
        <begin position="85"/>
        <end position="108"/>
    </location>
</feature>
<proteinExistence type="predicted"/>
<protein>
    <submittedName>
        <fullName evidence="2">Uncharacterized protein</fullName>
    </submittedName>
</protein>
<dbReference type="AlphaFoldDB" id="A0AA36GXE4"/>
<gene>
    <name evidence="2" type="ORF">CYNAS_LOCUS11889</name>
</gene>
<accession>A0AA36GXE4</accession>
<evidence type="ECO:0000256" key="1">
    <source>
        <dbReference type="SAM" id="MobiDB-lite"/>
    </source>
</evidence>
<organism evidence="2 3">
    <name type="scientific">Cylicocyclus nassatus</name>
    <name type="common">Nematode worm</name>
    <dbReference type="NCBI Taxonomy" id="53992"/>
    <lineage>
        <taxon>Eukaryota</taxon>
        <taxon>Metazoa</taxon>
        <taxon>Ecdysozoa</taxon>
        <taxon>Nematoda</taxon>
        <taxon>Chromadorea</taxon>
        <taxon>Rhabditida</taxon>
        <taxon>Rhabditina</taxon>
        <taxon>Rhabditomorpha</taxon>
        <taxon>Strongyloidea</taxon>
        <taxon>Strongylidae</taxon>
        <taxon>Cylicocyclus</taxon>
    </lineage>
</organism>
<reference evidence="2" key="1">
    <citation type="submission" date="2023-07" db="EMBL/GenBank/DDBJ databases">
        <authorList>
            <consortium name="CYATHOMIX"/>
        </authorList>
    </citation>
    <scope>NUCLEOTIDE SEQUENCE</scope>
    <source>
        <strain evidence="2">N/A</strain>
    </source>
</reference>
<sequence length="169" mass="17809">MCRFNNVCEQEAQPDPVKLPSAPKTPPSQPDGAEQKKEGAAAPPSRPGDAPQKEAEVAAPPSKPAPEKPEEPHSLAADPEEKDGVSQSNSPPESPDGTSPQQPVNASAQGPEHADQKPSDVANSPESHHAGSDSQPPAEGHKSDPELQNLWNKLKKLHNFLVDNAQING</sequence>
<comment type="caution">
    <text evidence="2">The sequence shown here is derived from an EMBL/GenBank/DDBJ whole genome shotgun (WGS) entry which is preliminary data.</text>
</comment>
<evidence type="ECO:0000313" key="2">
    <source>
        <dbReference type="EMBL" id="CAJ0599906.1"/>
    </source>
</evidence>
<feature type="region of interest" description="Disordered" evidence="1">
    <location>
        <begin position="1"/>
        <end position="150"/>
    </location>
</feature>
<dbReference type="Proteomes" id="UP001176961">
    <property type="component" value="Unassembled WGS sequence"/>
</dbReference>
<keyword evidence="3" id="KW-1185">Reference proteome</keyword>